<sequence>MIPERPPPSPPNHHRGEFTGSLPPPQRIIPGGPAQHCQIFDHLSLRSTGEDEHPLEYEVGSQSQTKTGFPQVSHPLPPCGGPRRGCQSKGDLGAASGSREGKTTPGKTGARNRRHGSGLFGSEIQVKTDYTCASLSSSTTTPNSEDENDSNGQKEVVSILHKSSKEIPDSGSETQLIPKLHQNRRPKPSSAAPPLKPETPLFLEDLTEKSSAILGPVSDEETLPPPPFFTAIPGKARYKIFQYLSSRDRASCQLVCRQMRNEVRRYAGIVANIYEDSLWGASFMRDIICETIRVSRFQQPRLLPNQLVYKRMYVKHLCFAGSIPHQLLDAFVVRCPVIQRLSVHCRVTENMLYPKHRSLRRQTDGWRLKDAISHYPLRLTHLHQLFIGPPDECAHETIPIMLTMFRYPVLRRLVIRVGNFLPANEAKNIHLAIFDAVNQHHMPFLKELIIKTVTYPEEAQFRRHLFLHRPTSAIIKSSQCHQLHHFTFTEPMLDYQLWPLFICEQKGLKTLQFLQLVQYPVYLHVIPQNRHTLVKIGIQICLWVKKGFPIRLDMALFALCQNLKELFIHVKSPFIPGRAEIYNFNKLPKTLEVVAIRNCLAQIKDLWAVTELPKLRSLGLKCVTKHQKPAYFLCTPFLRKLLDMRTLEELYLRGFSPAFGSKGVETIGELCGAGVQGQNKLVFFMPNKDEKKAKWVWVPYQKNIVFKLVESWGYDLLHVSPPAGAEAVKLQPNSYQDGLSSPYALQIQNNFPKYPTIPLASRFSTCVTISLIYNFLLTSGSELESSFIQLGYYELHICRDYGVYCRFSQEFKGETGEIFGVPLITLPIYLFFVVDEESVPNFQEELTKENYADLISTPYLANTFRISYSLNFNNYPEVELDKMELASIVYMCAYCDLSMPELDFNEEVSQSGYMFINHFVNGDDPNFRVRMMETYLNVTKDGLNLLYFIHGHDYLVDLIHNDLERLLEIQKSSKFYDIFKIIKPIPTLDEIILSILIDPIPYERLYMKGSQFTKYPLIGIVDVNVLQKFEIPIRKFEILQMEQSSYKFVTCHGHRYPIDFYIYVNRFQNSVWLGLFGSIAISVVVIVRASKRDSEANSVSVLLTIVGLLLNTFVNPSKMDGQRVFRCFLGVWGLSSIVLNTAYMGSNYAGSFAPNHFMETTTLDKIVNFTLYSPTRNNCQKDNTNENEEWEVALCTDIGTKIYYWLTDDILDDEKSLEFEEIDVVSEDWKIFGSVLDTFPFKHRTDQIIASLFHRIRPVFENRSAYILPLIAKCDETAFIGNDLEIKNLFEGIEDGDSWQKTEEPLYTGKDTIFESSPVWYVMESGGKFFSRRKKYLGESGLQQFWKSMIGHLAKQRDRYSTRNNEALSNKPIGLSLESNFITVFFLLIICSVVSIISLGMEHLMKVLK</sequence>
<name>A0A1D2MUD0_ORCCI</name>
<feature type="compositionally biased region" description="Polar residues" evidence="1">
    <location>
        <begin position="131"/>
        <end position="143"/>
    </location>
</feature>
<evidence type="ECO:0000256" key="1">
    <source>
        <dbReference type="SAM" id="MobiDB-lite"/>
    </source>
</evidence>
<keyword evidence="5" id="KW-1185">Reference proteome</keyword>
<dbReference type="InterPro" id="IPR036047">
    <property type="entry name" value="F-box-like_dom_sf"/>
</dbReference>
<feature type="transmembrane region" description="Helical" evidence="2">
    <location>
        <begin position="1071"/>
        <end position="1089"/>
    </location>
</feature>
<feature type="transmembrane region" description="Helical" evidence="2">
    <location>
        <begin position="1381"/>
        <end position="1401"/>
    </location>
</feature>
<organism evidence="4 5">
    <name type="scientific">Orchesella cincta</name>
    <name type="common">Springtail</name>
    <name type="synonym">Podura cincta</name>
    <dbReference type="NCBI Taxonomy" id="48709"/>
    <lineage>
        <taxon>Eukaryota</taxon>
        <taxon>Metazoa</taxon>
        <taxon>Ecdysozoa</taxon>
        <taxon>Arthropoda</taxon>
        <taxon>Hexapoda</taxon>
        <taxon>Collembola</taxon>
        <taxon>Entomobryomorpha</taxon>
        <taxon>Entomobryoidea</taxon>
        <taxon>Orchesellidae</taxon>
        <taxon>Orchesellinae</taxon>
        <taxon>Orchesella</taxon>
    </lineage>
</organism>
<dbReference type="EMBL" id="LJIJ01000516">
    <property type="protein sequence ID" value="ODM96653.1"/>
    <property type="molecule type" value="Genomic_DNA"/>
</dbReference>
<dbReference type="PROSITE" id="PS50181">
    <property type="entry name" value="FBOX"/>
    <property type="match status" value="1"/>
</dbReference>
<evidence type="ECO:0000259" key="3">
    <source>
        <dbReference type="PROSITE" id="PS50181"/>
    </source>
</evidence>
<gene>
    <name evidence="4" type="ORF">Ocin01_10027</name>
</gene>
<evidence type="ECO:0000256" key="2">
    <source>
        <dbReference type="SAM" id="Phobius"/>
    </source>
</evidence>
<keyword evidence="2" id="KW-0812">Transmembrane</keyword>
<evidence type="ECO:0000313" key="5">
    <source>
        <dbReference type="Proteomes" id="UP000094527"/>
    </source>
</evidence>
<dbReference type="InterPro" id="IPR001810">
    <property type="entry name" value="F-box_dom"/>
</dbReference>
<keyword evidence="2" id="KW-1133">Transmembrane helix</keyword>
<feature type="domain" description="F-box" evidence="3">
    <location>
        <begin position="226"/>
        <end position="277"/>
    </location>
</feature>
<comment type="caution">
    <text evidence="4">The sequence shown here is derived from an EMBL/GenBank/DDBJ whole genome shotgun (WGS) entry which is preliminary data.</text>
</comment>
<evidence type="ECO:0000313" key="4">
    <source>
        <dbReference type="EMBL" id="ODM96653.1"/>
    </source>
</evidence>
<feature type="compositionally biased region" description="Pro residues" evidence="1">
    <location>
        <begin position="1"/>
        <end position="11"/>
    </location>
</feature>
<proteinExistence type="predicted"/>
<dbReference type="SUPFAM" id="SSF81383">
    <property type="entry name" value="F-box domain"/>
    <property type="match status" value="1"/>
</dbReference>
<dbReference type="Proteomes" id="UP000094527">
    <property type="component" value="Unassembled WGS sequence"/>
</dbReference>
<dbReference type="SUPFAM" id="SSF52047">
    <property type="entry name" value="RNI-like"/>
    <property type="match status" value="1"/>
</dbReference>
<feature type="region of interest" description="Disordered" evidence="1">
    <location>
        <begin position="1"/>
        <end position="199"/>
    </location>
</feature>
<feature type="transmembrane region" description="Helical" evidence="2">
    <location>
        <begin position="1096"/>
        <end position="1114"/>
    </location>
</feature>
<feature type="compositionally biased region" description="Polar residues" evidence="1">
    <location>
        <begin position="60"/>
        <end position="70"/>
    </location>
</feature>
<reference evidence="4 5" key="1">
    <citation type="journal article" date="2016" name="Genome Biol. Evol.">
        <title>Gene Family Evolution Reflects Adaptation to Soil Environmental Stressors in the Genome of the Collembolan Orchesella cincta.</title>
        <authorList>
            <person name="Faddeeva-Vakhrusheva A."/>
            <person name="Derks M.F."/>
            <person name="Anvar S.Y."/>
            <person name="Agamennone V."/>
            <person name="Suring W."/>
            <person name="Smit S."/>
            <person name="van Straalen N.M."/>
            <person name="Roelofs D."/>
        </authorList>
    </citation>
    <scope>NUCLEOTIDE SEQUENCE [LARGE SCALE GENOMIC DNA]</scope>
    <source>
        <tissue evidence="4">Mixed pool</tissue>
    </source>
</reference>
<dbReference type="OrthoDB" id="10667248at2759"/>
<protein>
    <recommendedName>
        <fullName evidence="3">F-box domain-containing protein</fullName>
    </recommendedName>
</protein>
<accession>A0A1D2MUD0</accession>
<keyword evidence="2" id="KW-0472">Membrane</keyword>